<evidence type="ECO:0000256" key="1">
    <source>
        <dbReference type="ARBA" id="ARBA00022737"/>
    </source>
</evidence>
<dbReference type="OrthoDB" id="19014at2759"/>
<dbReference type="PROSITE" id="PS50088">
    <property type="entry name" value="ANK_REPEAT"/>
    <property type="match status" value="4"/>
</dbReference>
<feature type="region of interest" description="Disordered" evidence="3">
    <location>
        <begin position="1"/>
        <end position="69"/>
    </location>
</feature>
<feature type="repeat" description="ANK" evidence="2">
    <location>
        <begin position="106"/>
        <end position="138"/>
    </location>
</feature>
<feature type="compositionally biased region" description="Low complexity" evidence="3">
    <location>
        <begin position="450"/>
        <end position="487"/>
    </location>
</feature>
<feature type="compositionally biased region" description="Acidic residues" evidence="3">
    <location>
        <begin position="416"/>
        <end position="425"/>
    </location>
</feature>
<evidence type="ECO:0000256" key="2">
    <source>
        <dbReference type="PROSITE-ProRule" id="PRU00023"/>
    </source>
</evidence>
<keyword evidence="2" id="KW-0040">ANK repeat</keyword>
<feature type="repeat" description="ANK" evidence="2">
    <location>
        <begin position="267"/>
        <end position="299"/>
    </location>
</feature>
<feature type="compositionally biased region" description="Polar residues" evidence="3">
    <location>
        <begin position="488"/>
        <end position="505"/>
    </location>
</feature>
<feature type="compositionally biased region" description="Basic residues" evidence="3">
    <location>
        <begin position="49"/>
        <end position="69"/>
    </location>
</feature>
<dbReference type="PROSITE" id="PS50297">
    <property type="entry name" value="ANK_REP_REGION"/>
    <property type="match status" value="4"/>
</dbReference>
<evidence type="ECO:0000313" key="4">
    <source>
        <dbReference type="EnsemblMetazoa" id="G20178.1:cds"/>
    </source>
</evidence>
<sequence>MADHQDLVQEIPSVERMGTQERLKHAKKRRSQQLKKWANYDKQLDKDHSKKAKKGQPPKKHPRRQKTTRVRFKGNIMLLESAARNDLEDVKRLLSAGVNPDVTNEDGLTALHQCCIDDNEEMLKLLLEFGAAVNARDTELWTPLHAAATCGHVHLCRYLIDKGAELLAVNADGNMPYDICEDEVTLDYIETEMAKRGITQEDIDDTRLVPEKKMLNDLKQIAKRGGDLEFINSDGATPLHVAAANGYQEVAEFLLDHHVSVDRRDFDSWQPIHAAACWLQPEILEILVKNGADIDAKTRNGETAFDLCEDAEIRQKILDMKDEIETNKASRTKDSVRRSARHTSRSGHSHNLSNSSGSVTNSNTSLNEHYEHPHHHHKASNSASIRRSSMRGDKSPLFMKEAREEALHFGWRQNGEEEDLMEDDKENSPATNIDDVQIIIDEEKPEPPKQSKQSSHPPKQVSQPPKTTSPPAKTTSPPAKTTSPSSTRQPKTVDTTAPSKTSPRNRSTDRPHGERQSTNSRSSRHESPPQGQKARPQPPPAGRQERPSSHAETVSDKPNIPKSVSEQEVVRRRQQEKRGEAPGSRAKSNSYQLNNSESVPAAPNVRYPSGPQSITLADLKRQRAESRSRENSLTDISSQVQNMFIHSLSSNDSKKYSSSSLPGKEVPHKDKNGHNTNNNTQGYHHDAVHKFKAPNSAPVIGEEEKHGCCVVM</sequence>
<evidence type="ECO:0000313" key="5">
    <source>
        <dbReference type="Proteomes" id="UP000005408"/>
    </source>
</evidence>
<dbReference type="GO" id="GO:0004857">
    <property type="term" value="F:enzyme inhibitor activity"/>
    <property type="evidence" value="ECO:0007669"/>
    <property type="project" value="TreeGrafter"/>
</dbReference>
<feature type="compositionally biased region" description="Basic and acidic residues" evidence="3">
    <location>
        <begin position="324"/>
        <end position="337"/>
    </location>
</feature>
<feature type="compositionally biased region" description="Polar residues" evidence="3">
    <location>
        <begin position="633"/>
        <end position="644"/>
    </location>
</feature>
<feature type="compositionally biased region" description="Basic and acidic residues" evidence="3">
    <location>
        <begin position="38"/>
        <end position="48"/>
    </location>
</feature>
<feature type="compositionally biased region" description="Basic and acidic residues" evidence="3">
    <location>
        <begin position="506"/>
        <end position="515"/>
    </location>
</feature>
<dbReference type="Pfam" id="PF12796">
    <property type="entry name" value="Ank_2"/>
    <property type="match status" value="2"/>
</dbReference>
<dbReference type="GO" id="GO:0005737">
    <property type="term" value="C:cytoplasm"/>
    <property type="evidence" value="ECO:0007669"/>
    <property type="project" value="TreeGrafter"/>
</dbReference>
<keyword evidence="5" id="KW-1185">Reference proteome</keyword>
<dbReference type="Gene3D" id="1.25.40.20">
    <property type="entry name" value="Ankyrin repeat-containing domain"/>
    <property type="match status" value="2"/>
</dbReference>
<dbReference type="EnsemblMetazoa" id="G20178.1">
    <property type="protein sequence ID" value="G20178.1:cds"/>
    <property type="gene ID" value="G20178"/>
</dbReference>
<accession>A0A8W8JN53</accession>
<feature type="compositionally biased region" description="Low complexity" evidence="3">
    <location>
        <begin position="647"/>
        <end position="661"/>
    </location>
</feature>
<organism evidence="4 5">
    <name type="scientific">Magallana gigas</name>
    <name type="common">Pacific oyster</name>
    <name type="synonym">Crassostrea gigas</name>
    <dbReference type="NCBI Taxonomy" id="29159"/>
    <lineage>
        <taxon>Eukaryota</taxon>
        <taxon>Metazoa</taxon>
        <taxon>Spiralia</taxon>
        <taxon>Lophotrochozoa</taxon>
        <taxon>Mollusca</taxon>
        <taxon>Bivalvia</taxon>
        <taxon>Autobranchia</taxon>
        <taxon>Pteriomorphia</taxon>
        <taxon>Ostreida</taxon>
        <taxon>Ostreoidea</taxon>
        <taxon>Ostreidae</taxon>
        <taxon>Magallana</taxon>
    </lineage>
</organism>
<feature type="compositionally biased region" description="Low complexity" evidence="3">
    <location>
        <begin position="349"/>
        <end position="367"/>
    </location>
</feature>
<name>A0A8W8JN53_MAGGI</name>
<feature type="compositionally biased region" description="Basic residues" evidence="3">
    <location>
        <begin position="24"/>
        <end position="33"/>
    </location>
</feature>
<feature type="compositionally biased region" description="Basic and acidic residues" evidence="3">
    <location>
        <begin position="568"/>
        <end position="580"/>
    </location>
</feature>
<feature type="repeat" description="ANK" evidence="2">
    <location>
        <begin position="139"/>
        <end position="171"/>
    </location>
</feature>
<dbReference type="InterPro" id="IPR002110">
    <property type="entry name" value="Ankyrin_rpt"/>
</dbReference>
<feature type="region of interest" description="Disordered" evidence="3">
    <location>
        <begin position="408"/>
        <end position="683"/>
    </location>
</feature>
<dbReference type="PRINTS" id="PR01415">
    <property type="entry name" value="ANKYRIN"/>
</dbReference>
<protein>
    <recommendedName>
        <fullName evidence="6">Protein phosphatase 1 regulatory inhibitor subunit 16B</fullName>
    </recommendedName>
</protein>
<dbReference type="PANTHER" id="PTHR24179">
    <property type="entry name" value="PROTEIN PHOSPHATASE 1 REGULATORY SUBUNIT 12"/>
    <property type="match status" value="1"/>
</dbReference>
<reference evidence="4" key="1">
    <citation type="submission" date="2022-08" db="UniProtKB">
        <authorList>
            <consortium name="EnsemblMetazoa"/>
        </authorList>
    </citation>
    <scope>IDENTIFICATION</scope>
    <source>
        <strain evidence="4">05x7-T-G4-1.051#20</strain>
    </source>
</reference>
<dbReference type="FunFam" id="1.25.40.20:FF:000198">
    <property type="entry name" value="Myosin binding subunit, isoform P"/>
    <property type="match status" value="1"/>
</dbReference>
<feature type="compositionally biased region" description="Basic and acidic residues" evidence="3">
    <location>
        <begin position="618"/>
        <end position="632"/>
    </location>
</feature>
<dbReference type="SUPFAM" id="SSF48403">
    <property type="entry name" value="Ankyrin repeat"/>
    <property type="match status" value="1"/>
</dbReference>
<keyword evidence="1" id="KW-0677">Repeat</keyword>
<dbReference type="GO" id="GO:0017020">
    <property type="term" value="F:myosin phosphatase regulator activity"/>
    <property type="evidence" value="ECO:0007669"/>
    <property type="project" value="TreeGrafter"/>
</dbReference>
<feature type="compositionally biased region" description="Basic and acidic residues" evidence="3">
    <location>
        <begin position="543"/>
        <end position="555"/>
    </location>
</feature>
<evidence type="ECO:0008006" key="6">
    <source>
        <dbReference type="Google" id="ProtNLM"/>
    </source>
</evidence>
<dbReference type="Proteomes" id="UP000005408">
    <property type="component" value="Unassembled WGS sequence"/>
</dbReference>
<proteinExistence type="predicted"/>
<dbReference type="InterPro" id="IPR051226">
    <property type="entry name" value="PP1_Regulatory_Subunit"/>
</dbReference>
<feature type="compositionally biased region" description="Polar residues" evidence="3">
    <location>
        <begin position="586"/>
        <end position="598"/>
    </location>
</feature>
<dbReference type="InterPro" id="IPR036770">
    <property type="entry name" value="Ankyrin_rpt-contain_sf"/>
</dbReference>
<dbReference type="SMART" id="SM00248">
    <property type="entry name" value="ANK"/>
    <property type="match status" value="5"/>
</dbReference>
<evidence type="ECO:0000256" key="3">
    <source>
        <dbReference type="SAM" id="MobiDB-lite"/>
    </source>
</evidence>
<feature type="compositionally biased region" description="Basic residues" evidence="3">
    <location>
        <begin position="338"/>
        <end position="348"/>
    </location>
</feature>
<dbReference type="OMA" id="MAYDICE"/>
<feature type="repeat" description="ANK" evidence="2">
    <location>
        <begin position="234"/>
        <end position="266"/>
    </location>
</feature>
<dbReference type="PANTHER" id="PTHR24179:SF29">
    <property type="entry name" value="LD46604P"/>
    <property type="match status" value="1"/>
</dbReference>
<feature type="region of interest" description="Disordered" evidence="3">
    <location>
        <begin position="324"/>
        <end position="392"/>
    </location>
</feature>
<dbReference type="AlphaFoldDB" id="A0A8W8JN53"/>